<feature type="compositionally biased region" description="Low complexity" evidence="1">
    <location>
        <begin position="202"/>
        <end position="222"/>
    </location>
</feature>
<name>A0A5E9FZR2_9MICO</name>
<reference evidence="2 3" key="1">
    <citation type="submission" date="2016-10" db="EMBL/GenBank/DDBJ databases">
        <authorList>
            <person name="Varghese N."/>
            <person name="Submissions S."/>
        </authorList>
    </citation>
    <scope>NUCLEOTIDE SEQUENCE [LARGE SCALE GENOMIC DNA]</scope>
    <source>
        <strain evidence="2 3">CGMCC 1.11215</strain>
    </source>
</reference>
<feature type="region of interest" description="Disordered" evidence="1">
    <location>
        <begin position="202"/>
        <end position="234"/>
    </location>
</feature>
<evidence type="ECO:0000256" key="1">
    <source>
        <dbReference type="SAM" id="MobiDB-lite"/>
    </source>
</evidence>
<evidence type="ECO:0000313" key="2">
    <source>
        <dbReference type="EMBL" id="SDN36336.1"/>
    </source>
</evidence>
<gene>
    <name evidence="2" type="ORF">SAMN05216368_10541</name>
</gene>
<dbReference type="EMBL" id="FNIB01000005">
    <property type="protein sequence ID" value="SDN36336.1"/>
    <property type="molecule type" value="Genomic_DNA"/>
</dbReference>
<dbReference type="AlphaFoldDB" id="A0A5E9FZR2"/>
<dbReference type="STRING" id="1424659.SAMN05216368_10541"/>
<proteinExistence type="predicted"/>
<sequence length="250" mass="27229">MTVPMSVQENIRTLDSHGIAGREIARRLGVSRDSVTKYTVQQDYSPKPPTPVPRPAGSVLTGFEETMERWLGEDRRRPRKQRHTAQRVFDRLVAERAYLGSYSPVQRFVKKWKAQHRHAGEGFTELVWPAGTAQVDFGQAEAIIAGSGRFCTSSSSRSRSRICASCRPTAAKQPSASVMGCAPCSITSAPYPGPWFLTTPPASGAGSAGRSSRRNCSVRSSCTTGRSPGTRGPDMGSLIRYISVKLRAVL</sequence>
<dbReference type="Proteomes" id="UP000199639">
    <property type="component" value="Unassembled WGS sequence"/>
</dbReference>
<organism evidence="2 3">
    <name type="scientific">Cryobacterium flavum</name>
    <dbReference type="NCBI Taxonomy" id="1424659"/>
    <lineage>
        <taxon>Bacteria</taxon>
        <taxon>Bacillati</taxon>
        <taxon>Actinomycetota</taxon>
        <taxon>Actinomycetes</taxon>
        <taxon>Micrococcales</taxon>
        <taxon>Microbacteriaceae</taxon>
        <taxon>Cryobacterium</taxon>
    </lineage>
</organism>
<evidence type="ECO:0008006" key="4">
    <source>
        <dbReference type="Google" id="ProtNLM"/>
    </source>
</evidence>
<evidence type="ECO:0000313" key="3">
    <source>
        <dbReference type="Proteomes" id="UP000199639"/>
    </source>
</evidence>
<accession>A0A5E9FZR2</accession>
<protein>
    <recommendedName>
        <fullName evidence="4">HTH IS21-type domain-containing protein</fullName>
    </recommendedName>
</protein>